<evidence type="ECO:0000313" key="7">
    <source>
        <dbReference type="Proteomes" id="UP000215563"/>
    </source>
</evidence>
<dbReference type="SMART" id="SM01012">
    <property type="entry name" value="ANTAR"/>
    <property type="match status" value="1"/>
</dbReference>
<keyword evidence="2" id="KW-0418">Kinase</keyword>
<dbReference type="SUPFAM" id="SSF52172">
    <property type="entry name" value="CheY-like"/>
    <property type="match status" value="1"/>
</dbReference>
<dbReference type="InterPro" id="IPR036388">
    <property type="entry name" value="WH-like_DNA-bd_sf"/>
</dbReference>
<feature type="domain" description="ANTAR" evidence="5">
    <location>
        <begin position="172"/>
        <end position="233"/>
    </location>
</feature>
<evidence type="ECO:0000256" key="2">
    <source>
        <dbReference type="ARBA" id="ARBA00022777"/>
    </source>
</evidence>
<accession>A0A229RAI0</accession>
<proteinExistence type="predicted"/>
<keyword evidence="4" id="KW-0804">Transcription</keyword>
<evidence type="ECO:0000256" key="1">
    <source>
        <dbReference type="ARBA" id="ARBA00022679"/>
    </source>
</evidence>
<reference evidence="6 7" key="1">
    <citation type="submission" date="2017-07" db="EMBL/GenBank/DDBJ databases">
        <title>Amycolatopsis alba DSM 44262 Genome sequencing and assembly.</title>
        <authorList>
            <person name="Kaur N."/>
            <person name="Mayilraj S."/>
        </authorList>
    </citation>
    <scope>NUCLEOTIDE SEQUENCE [LARGE SCALE GENOMIC DNA]</scope>
    <source>
        <strain evidence="6 7">DSM 44262</strain>
    </source>
</reference>
<evidence type="ECO:0000256" key="3">
    <source>
        <dbReference type="ARBA" id="ARBA00023015"/>
    </source>
</evidence>
<protein>
    <submittedName>
        <fullName evidence="6">ANTAR domain-containing protein</fullName>
    </submittedName>
</protein>
<dbReference type="Pfam" id="PF01590">
    <property type="entry name" value="GAF"/>
    <property type="match status" value="1"/>
</dbReference>
<evidence type="ECO:0000256" key="4">
    <source>
        <dbReference type="ARBA" id="ARBA00023163"/>
    </source>
</evidence>
<dbReference type="Gene3D" id="1.10.10.10">
    <property type="entry name" value="Winged helix-like DNA-binding domain superfamily/Winged helix DNA-binding domain"/>
    <property type="match status" value="1"/>
</dbReference>
<dbReference type="GO" id="GO:0016301">
    <property type="term" value="F:kinase activity"/>
    <property type="evidence" value="ECO:0007669"/>
    <property type="project" value="UniProtKB-KW"/>
</dbReference>
<sequence>MPATEREACIAEATADLSNRTADFDALDLLHDLTRHANVLLRVQGAGTTVIDDQGVVRYATASDKRCQELEEVQVDIGEGPSLEIARNNAVLPPIGFWDGSPGAARWPRFAPYAREAGAVAIAAVPLRTHETTVGALNLLNTKQPVIPVTDLRIAQAFTDAAMGCFAHHDRVNSLEQVVDQLEGALHSRVAIEQAKGVLSERFHIPLDEAFARLRGYARSRSMKLKALATDVAHGHGPAELNLQR</sequence>
<dbReference type="SUPFAM" id="SSF55781">
    <property type="entry name" value="GAF domain-like"/>
    <property type="match status" value="1"/>
</dbReference>
<keyword evidence="1" id="KW-0808">Transferase</keyword>
<keyword evidence="7" id="KW-1185">Reference proteome</keyword>
<evidence type="ECO:0000313" key="6">
    <source>
        <dbReference type="EMBL" id="OXM43672.1"/>
    </source>
</evidence>
<dbReference type="Gene3D" id="3.30.450.40">
    <property type="match status" value="1"/>
</dbReference>
<dbReference type="InterPro" id="IPR029016">
    <property type="entry name" value="GAF-like_dom_sf"/>
</dbReference>
<dbReference type="EMBL" id="NMQU01000142">
    <property type="protein sequence ID" value="OXM43672.1"/>
    <property type="molecule type" value="Genomic_DNA"/>
</dbReference>
<dbReference type="GO" id="GO:0003723">
    <property type="term" value="F:RNA binding"/>
    <property type="evidence" value="ECO:0007669"/>
    <property type="project" value="InterPro"/>
</dbReference>
<dbReference type="AlphaFoldDB" id="A0A229RAI0"/>
<evidence type="ECO:0000259" key="5">
    <source>
        <dbReference type="PROSITE" id="PS50921"/>
    </source>
</evidence>
<dbReference type="PIRSF" id="PIRSF036625">
    <property type="entry name" value="GAF_ANTAR"/>
    <property type="match status" value="1"/>
</dbReference>
<dbReference type="InterPro" id="IPR012074">
    <property type="entry name" value="GAF_ANTAR"/>
</dbReference>
<dbReference type="InterPro" id="IPR005561">
    <property type="entry name" value="ANTAR"/>
</dbReference>
<gene>
    <name evidence="6" type="ORF">CFP75_37305</name>
</gene>
<keyword evidence="3" id="KW-0805">Transcription regulation</keyword>
<dbReference type="InterPro" id="IPR003018">
    <property type="entry name" value="GAF"/>
</dbReference>
<dbReference type="PROSITE" id="PS50921">
    <property type="entry name" value="ANTAR"/>
    <property type="match status" value="1"/>
</dbReference>
<dbReference type="Proteomes" id="UP000215563">
    <property type="component" value="Unassembled WGS sequence"/>
</dbReference>
<name>A0A229RAI0_AMYAL</name>
<dbReference type="Pfam" id="PF03861">
    <property type="entry name" value="ANTAR"/>
    <property type="match status" value="1"/>
</dbReference>
<comment type="caution">
    <text evidence="6">The sequence shown here is derived from an EMBL/GenBank/DDBJ whole genome shotgun (WGS) entry which is preliminary data.</text>
</comment>
<dbReference type="InterPro" id="IPR011006">
    <property type="entry name" value="CheY-like_superfamily"/>
</dbReference>
<organism evidence="6 7">
    <name type="scientific">Amycolatopsis alba DSM 44262</name>
    <dbReference type="NCBI Taxonomy" id="1125972"/>
    <lineage>
        <taxon>Bacteria</taxon>
        <taxon>Bacillati</taxon>
        <taxon>Actinomycetota</taxon>
        <taxon>Actinomycetes</taxon>
        <taxon>Pseudonocardiales</taxon>
        <taxon>Pseudonocardiaceae</taxon>
        <taxon>Amycolatopsis</taxon>
    </lineage>
</organism>